<keyword evidence="10" id="KW-0407">Ion channel</keyword>
<keyword evidence="8" id="KW-0325">Glycoprotein</keyword>
<dbReference type="SUPFAM" id="SSF81324">
    <property type="entry name" value="Voltage-gated potassium channels"/>
    <property type="match status" value="1"/>
</dbReference>
<keyword evidence="12" id="KW-0732">Signal</keyword>
<dbReference type="InterPro" id="IPR015683">
    <property type="entry name" value="Ionotropic_Glu_rcpt"/>
</dbReference>
<feature type="signal peptide" evidence="12">
    <location>
        <begin position="1"/>
        <end position="27"/>
    </location>
</feature>
<gene>
    <name evidence="14" type="ORF">SEMRO_557_G166130.1</name>
</gene>
<comment type="subcellular location">
    <subcellularLocation>
        <location evidence="1">Membrane</location>
        <topology evidence="1">Multi-pass membrane protein</topology>
    </subcellularLocation>
</comment>
<name>A0A9N8E1L8_9STRA</name>
<dbReference type="PANTHER" id="PTHR18966">
    <property type="entry name" value="IONOTROPIC GLUTAMATE RECEPTOR"/>
    <property type="match status" value="1"/>
</dbReference>
<keyword evidence="6 11" id="KW-0472">Membrane</keyword>
<evidence type="ECO:0000259" key="13">
    <source>
        <dbReference type="Pfam" id="PF00060"/>
    </source>
</evidence>
<protein>
    <submittedName>
        <fullName evidence="14">Receptor subunit 1</fullName>
    </submittedName>
</protein>
<keyword evidence="4 11" id="KW-1133">Transmembrane helix</keyword>
<evidence type="ECO:0000256" key="2">
    <source>
        <dbReference type="ARBA" id="ARBA00022448"/>
    </source>
</evidence>
<organism evidence="14 15">
    <name type="scientific">Seminavis robusta</name>
    <dbReference type="NCBI Taxonomy" id="568900"/>
    <lineage>
        <taxon>Eukaryota</taxon>
        <taxon>Sar</taxon>
        <taxon>Stramenopiles</taxon>
        <taxon>Ochrophyta</taxon>
        <taxon>Bacillariophyta</taxon>
        <taxon>Bacillariophyceae</taxon>
        <taxon>Bacillariophycidae</taxon>
        <taxon>Naviculales</taxon>
        <taxon>Naviculaceae</taxon>
        <taxon>Seminavis</taxon>
    </lineage>
</organism>
<evidence type="ECO:0000313" key="15">
    <source>
        <dbReference type="Proteomes" id="UP001153069"/>
    </source>
</evidence>
<dbReference type="AlphaFoldDB" id="A0A9N8E1L8"/>
<proteinExistence type="predicted"/>
<dbReference type="OrthoDB" id="5984008at2759"/>
<comment type="caution">
    <text evidence="14">The sequence shown here is derived from an EMBL/GenBank/DDBJ whole genome shotgun (WGS) entry which is preliminary data.</text>
</comment>
<dbReference type="SUPFAM" id="SSF53850">
    <property type="entry name" value="Periplasmic binding protein-like II"/>
    <property type="match status" value="1"/>
</dbReference>
<keyword evidence="2" id="KW-0813">Transport</keyword>
<keyword evidence="15" id="KW-1185">Reference proteome</keyword>
<dbReference type="Proteomes" id="UP001153069">
    <property type="component" value="Unassembled WGS sequence"/>
</dbReference>
<dbReference type="GO" id="GO:0015276">
    <property type="term" value="F:ligand-gated monoatomic ion channel activity"/>
    <property type="evidence" value="ECO:0007669"/>
    <property type="project" value="InterPro"/>
</dbReference>
<accession>A0A9N8E1L8</accession>
<keyword evidence="9" id="KW-1071">Ligand-gated ion channel</keyword>
<evidence type="ECO:0000256" key="4">
    <source>
        <dbReference type="ARBA" id="ARBA00022989"/>
    </source>
</evidence>
<evidence type="ECO:0000256" key="12">
    <source>
        <dbReference type="SAM" id="SignalP"/>
    </source>
</evidence>
<dbReference type="GO" id="GO:0016020">
    <property type="term" value="C:membrane"/>
    <property type="evidence" value="ECO:0007669"/>
    <property type="project" value="UniProtKB-SubCell"/>
</dbReference>
<evidence type="ECO:0000256" key="8">
    <source>
        <dbReference type="ARBA" id="ARBA00023180"/>
    </source>
</evidence>
<keyword evidence="5" id="KW-0406">Ion transport</keyword>
<evidence type="ECO:0000256" key="5">
    <source>
        <dbReference type="ARBA" id="ARBA00023065"/>
    </source>
</evidence>
<evidence type="ECO:0000256" key="11">
    <source>
        <dbReference type="SAM" id="Phobius"/>
    </source>
</evidence>
<dbReference type="Pfam" id="PF00060">
    <property type="entry name" value="Lig_chan"/>
    <property type="match status" value="1"/>
</dbReference>
<dbReference type="Gene3D" id="1.10.287.70">
    <property type="match status" value="1"/>
</dbReference>
<sequence>MKPPSFCGRKWLSLAALLCSFPKLALGMGGEKAYYSTSPFDQNSNITHRQNVCARAALYHDGKIELRDALAGMSIRPLLGRGLYFSYTNENGIDPENPGILADLMDSLAERANFTWRNSFGVGNDPAYYNLTWTEMLLWGVETFDIAVDWWDHSVARMEKGVSYIEPWFDGSIILIHKEEAVFDGHVSTVNIWNWTKPFEVPVWIVTVMTVLVSALVFQLIEHLNGERDDRPMRQWFSDNMYLSWLNFTQNYEYAPRSIAGRMFGISMSIWALVMTATYTANLASLFVEENMQQDTVDSIEKAVTLGIPVCTFAGTNSDAFIRDMYMNAVRVPKQDELEVYQALVRGECGLAAAYKDGWLTYQGSKLYNPHCDLAWVGRTVRVIKSGFAVKADAGEYCSTLIRDVINLHLVELISDGVLADAWKKHRSLRQTNNCENLDGSTSTLANSLRRRRRLKMRSQELEVPVTSLTSSMHRVLKKGGASSGSIQSDNQATTALSLEQMLGTFLLHWGTMVLSLLFSVAAYYYKQRAPRKDLEELRYRNHGPVIGMSPPINTYVVKNSEGKPLVPGKLATPDKRRFFESTGTRETWSDENESGDNGAILEFLEPRASELQAAWLRESVLLQRQQHAFDRKLEGMGDRMGMVEDRMEIMIGLLQQISRQQQLQYGHGQQQQSHDMLWLSKSSCPKRPKFHPPTV</sequence>
<evidence type="ECO:0000256" key="6">
    <source>
        <dbReference type="ARBA" id="ARBA00023136"/>
    </source>
</evidence>
<keyword evidence="7 14" id="KW-0675">Receptor</keyword>
<feature type="transmembrane region" description="Helical" evidence="11">
    <location>
        <begin position="507"/>
        <end position="526"/>
    </location>
</feature>
<evidence type="ECO:0000256" key="7">
    <source>
        <dbReference type="ARBA" id="ARBA00023170"/>
    </source>
</evidence>
<feature type="chain" id="PRO_5040142337" evidence="12">
    <location>
        <begin position="28"/>
        <end position="696"/>
    </location>
</feature>
<keyword evidence="3 11" id="KW-0812">Transmembrane</keyword>
<evidence type="ECO:0000256" key="3">
    <source>
        <dbReference type="ARBA" id="ARBA00022692"/>
    </source>
</evidence>
<reference evidence="14" key="1">
    <citation type="submission" date="2020-06" db="EMBL/GenBank/DDBJ databases">
        <authorList>
            <consortium name="Plant Systems Biology data submission"/>
        </authorList>
    </citation>
    <scope>NUCLEOTIDE SEQUENCE</scope>
    <source>
        <strain evidence="14">D6</strain>
    </source>
</reference>
<dbReference type="EMBL" id="CAICTM010000556">
    <property type="protein sequence ID" value="CAB9512837.1"/>
    <property type="molecule type" value="Genomic_DNA"/>
</dbReference>
<evidence type="ECO:0000313" key="14">
    <source>
        <dbReference type="EMBL" id="CAB9512837.1"/>
    </source>
</evidence>
<feature type="domain" description="Ionotropic glutamate receptor C-terminal" evidence="13">
    <location>
        <begin position="202"/>
        <end position="509"/>
    </location>
</feature>
<evidence type="ECO:0000256" key="1">
    <source>
        <dbReference type="ARBA" id="ARBA00004141"/>
    </source>
</evidence>
<evidence type="ECO:0000256" key="9">
    <source>
        <dbReference type="ARBA" id="ARBA00023286"/>
    </source>
</evidence>
<dbReference type="InterPro" id="IPR001320">
    <property type="entry name" value="Iontro_rcpt_C"/>
</dbReference>
<evidence type="ECO:0000256" key="10">
    <source>
        <dbReference type="ARBA" id="ARBA00023303"/>
    </source>
</evidence>